<evidence type="ECO:0000256" key="1">
    <source>
        <dbReference type="SAM" id="MobiDB-lite"/>
    </source>
</evidence>
<evidence type="ECO:0000313" key="3">
    <source>
        <dbReference type="Proteomes" id="UP000698222"/>
    </source>
</evidence>
<dbReference type="PROSITE" id="PS51257">
    <property type="entry name" value="PROKAR_LIPOPROTEIN"/>
    <property type="match status" value="1"/>
</dbReference>
<evidence type="ECO:0000313" key="2">
    <source>
        <dbReference type="EMBL" id="MBP2409476.1"/>
    </source>
</evidence>
<evidence type="ECO:0008006" key="4">
    <source>
        <dbReference type="Google" id="ProtNLM"/>
    </source>
</evidence>
<proteinExistence type="predicted"/>
<organism evidence="2 3">
    <name type="scientific">Brachybacterium fresconis</name>
    <dbReference type="NCBI Taxonomy" id="173363"/>
    <lineage>
        <taxon>Bacteria</taxon>
        <taxon>Bacillati</taxon>
        <taxon>Actinomycetota</taxon>
        <taxon>Actinomycetes</taxon>
        <taxon>Micrococcales</taxon>
        <taxon>Dermabacteraceae</taxon>
        <taxon>Brachybacterium</taxon>
    </lineage>
</organism>
<dbReference type="RefSeq" id="WP_209891512.1">
    <property type="nucleotide sequence ID" value="NZ_BAAAJV010000034.1"/>
</dbReference>
<gene>
    <name evidence="2" type="ORF">JOF44_002379</name>
</gene>
<sequence length="160" mass="16095">MSSRVPQIVALGVLGLLAASGCASDPGRGVKAEACVSWADLSDPQAAFDEADAVIIGRSSASTTVTNMYGLDAAVHDVEVLQVLKGDLADTEAIAATPETCTTGAPYPSGDPLNADEDLLLFLTQPAGGTPWSTVTPLDGAQPAPKDGSLPFEVTATPGG</sequence>
<name>A0ABS4YL18_9MICO</name>
<feature type="region of interest" description="Disordered" evidence="1">
    <location>
        <begin position="138"/>
        <end position="160"/>
    </location>
</feature>
<keyword evidence="3" id="KW-1185">Reference proteome</keyword>
<dbReference type="EMBL" id="JAGIOC010000001">
    <property type="protein sequence ID" value="MBP2409476.1"/>
    <property type="molecule type" value="Genomic_DNA"/>
</dbReference>
<protein>
    <recommendedName>
        <fullName evidence="4">Lipoprotein</fullName>
    </recommendedName>
</protein>
<comment type="caution">
    <text evidence="2">The sequence shown here is derived from an EMBL/GenBank/DDBJ whole genome shotgun (WGS) entry which is preliminary data.</text>
</comment>
<reference evidence="2 3" key="1">
    <citation type="submission" date="2021-03" db="EMBL/GenBank/DDBJ databases">
        <title>Sequencing the genomes of 1000 actinobacteria strains.</title>
        <authorList>
            <person name="Klenk H.-P."/>
        </authorList>
    </citation>
    <scope>NUCLEOTIDE SEQUENCE [LARGE SCALE GENOMIC DNA]</scope>
    <source>
        <strain evidence="2 3">DSM 14564</strain>
    </source>
</reference>
<dbReference type="Proteomes" id="UP000698222">
    <property type="component" value="Unassembled WGS sequence"/>
</dbReference>
<accession>A0ABS4YL18</accession>